<dbReference type="Pfam" id="PF16575">
    <property type="entry name" value="CLP1_P"/>
    <property type="match status" value="1"/>
</dbReference>
<organism evidence="10 11">
    <name type="scientific">Mycoemilia scoparia</name>
    <dbReference type="NCBI Taxonomy" id="417184"/>
    <lineage>
        <taxon>Eukaryota</taxon>
        <taxon>Fungi</taxon>
        <taxon>Fungi incertae sedis</taxon>
        <taxon>Zoopagomycota</taxon>
        <taxon>Kickxellomycotina</taxon>
        <taxon>Kickxellomycetes</taxon>
        <taxon>Kickxellales</taxon>
        <taxon>Kickxellaceae</taxon>
        <taxon>Mycoemilia</taxon>
    </lineage>
</organism>
<evidence type="ECO:0000256" key="6">
    <source>
        <dbReference type="ARBA" id="ARBA00022777"/>
    </source>
</evidence>
<keyword evidence="4" id="KW-0808">Transferase</keyword>
<evidence type="ECO:0000259" key="9">
    <source>
        <dbReference type="Pfam" id="PF16575"/>
    </source>
</evidence>
<dbReference type="PANTHER" id="PTHR12755">
    <property type="entry name" value="CLEAVAGE/POLYADENYLATION FACTOR IA SUBUNIT CLP1P"/>
    <property type="match status" value="1"/>
</dbReference>
<keyword evidence="5" id="KW-0547">Nucleotide-binding</keyword>
<evidence type="ECO:0000256" key="3">
    <source>
        <dbReference type="ARBA" id="ARBA00019824"/>
    </source>
</evidence>
<sequence length="834" mass="91801">MSFTPRQRKAGTPSRHSSRRPSPRTPGKKKSNAIAFDAQPALVSNWVPRKNSNYTYLALDRNDNETRTYRVIKDDESRGSPKIDKKNSIIVLAFREGEILTFQGAIDIIPLEGGVEINGYTFRAQNSLVLTQALEEKEQWKGVFSPSSHPFLNIKAAPEIPPKKYDSNSKSALNSIFDGLGEQINGRYVAIVAIRNADTGIEGIENVATPFRGIFSIKRTKRSQQLKQQINLKRQKTANVDDNSSDIGEEDAYMTTSSAPTPKPGGSNTNIDLLESILLEEDMQQKVNLSKFYPIWTLPSDTQPLCILTEWEEAASTFVSAQPTLDNNLRPIPPIAMVAGNRSSGKSTFIRYLLNRLLSVKSRIYYLETDLGQSELTPPGVIGLFKIQNPLLGPPFTHATSVIPVHATYMGVTTPKDDPDRYSASIRHILELYRSEFSVKTSQDTHGQDVESLVINTHGWTKGLGLDLLYLTCQAAIPTHYYQLYSPYISQSPLGEGGLCTDPNSQVPFIDFSSVDYPQPKMLFIPSVPQEREALSTPDVTLQVLTNADSQSPAIPLPLFSPVSALLVSSMEESARGAEATTNPPPGGPNRKGLKLNSHDMRMLMTLAHLYSSPATPEPANGYRPFWDFNIPLSSRPPLVIPWKDVSVWLGEDDIPESQVLRAINATIVGLVAPLAEDQSTSMTGGFKVSARTEKPSQSSNNLQIQQGYPDSESTTFVTHALLRSVDRSAKTFHLILPPILYFRPDILNSVFGIVKGPGPGASGLEVPVWAMIDGGHGDQAMGNSRWSNKPTAHRPSRSHRHSKQAPYLSILSTSGVGSTSQTVRRNLARKMLM</sequence>
<gene>
    <name evidence="10" type="primary">GRC3</name>
    <name evidence="10" type="ORF">H4219_000488</name>
</gene>
<comment type="caution">
    <text evidence="10">The sequence shown here is derived from an EMBL/GenBank/DDBJ whole genome shotgun (WGS) entry which is preliminary data.</text>
</comment>
<feature type="compositionally biased region" description="Acidic residues" evidence="8">
    <location>
        <begin position="243"/>
        <end position="252"/>
    </location>
</feature>
<feature type="region of interest" description="Disordered" evidence="8">
    <location>
        <begin position="233"/>
        <end position="267"/>
    </location>
</feature>
<dbReference type="GO" id="GO:0005524">
    <property type="term" value="F:ATP binding"/>
    <property type="evidence" value="ECO:0007669"/>
    <property type="project" value="UniProtKB-KW"/>
</dbReference>
<dbReference type="GO" id="GO:0005634">
    <property type="term" value="C:nucleus"/>
    <property type="evidence" value="ECO:0007669"/>
    <property type="project" value="TreeGrafter"/>
</dbReference>
<evidence type="ECO:0000256" key="8">
    <source>
        <dbReference type="SAM" id="MobiDB-lite"/>
    </source>
</evidence>
<dbReference type="Gene3D" id="3.40.50.300">
    <property type="entry name" value="P-loop containing nucleotide triphosphate hydrolases"/>
    <property type="match status" value="1"/>
</dbReference>
<keyword evidence="7" id="KW-0067">ATP-binding</keyword>
<dbReference type="InterPro" id="IPR032319">
    <property type="entry name" value="CLP1_P"/>
</dbReference>
<evidence type="ECO:0000256" key="4">
    <source>
        <dbReference type="ARBA" id="ARBA00022679"/>
    </source>
</evidence>
<evidence type="ECO:0000256" key="7">
    <source>
        <dbReference type="ARBA" id="ARBA00022840"/>
    </source>
</evidence>
<feature type="compositionally biased region" description="Polar residues" evidence="8">
    <location>
        <begin position="782"/>
        <end position="791"/>
    </location>
</feature>
<evidence type="ECO:0000256" key="5">
    <source>
        <dbReference type="ARBA" id="ARBA00022741"/>
    </source>
</evidence>
<dbReference type="GO" id="GO:0000448">
    <property type="term" value="P:cleavage in ITS2 between 5.8S rRNA and LSU-rRNA of tricistronic rRNA transcript (SSU-rRNA, 5.8S rRNA, LSU-rRNA)"/>
    <property type="evidence" value="ECO:0007669"/>
    <property type="project" value="TreeGrafter"/>
</dbReference>
<evidence type="ECO:0000256" key="2">
    <source>
        <dbReference type="ARBA" id="ARBA00018706"/>
    </source>
</evidence>
<proteinExistence type="inferred from homology"/>
<evidence type="ECO:0000313" key="11">
    <source>
        <dbReference type="Proteomes" id="UP001150538"/>
    </source>
</evidence>
<dbReference type="EMBL" id="JANBPU010000003">
    <property type="protein sequence ID" value="KAJ1921755.1"/>
    <property type="molecule type" value="Genomic_DNA"/>
</dbReference>
<dbReference type="GO" id="GO:0051731">
    <property type="term" value="F:polynucleotide 5'-hydroxyl-kinase activity"/>
    <property type="evidence" value="ECO:0007669"/>
    <property type="project" value="InterPro"/>
</dbReference>
<feature type="compositionally biased region" description="Basic residues" evidence="8">
    <location>
        <begin position="792"/>
        <end position="804"/>
    </location>
</feature>
<evidence type="ECO:0000313" key="10">
    <source>
        <dbReference type="EMBL" id="KAJ1921755.1"/>
    </source>
</evidence>
<accession>A0A9W8AAT5</accession>
<feature type="compositionally biased region" description="Basic residues" evidence="8">
    <location>
        <begin position="16"/>
        <end position="31"/>
    </location>
</feature>
<feature type="region of interest" description="Disordered" evidence="8">
    <location>
        <begin position="1"/>
        <end position="34"/>
    </location>
</feature>
<dbReference type="AlphaFoldDB" id="A0A9W8AAT5"/>
<feature type="domain" description="Clp1 P-loop" evidence="9">
    <location>
        <begin position="340"/>
        <end position="483"/>
    </location>
</feature>
<keyword evidence="6" id="KW-0418">Kinase</keyword>
<feature type="region of interest" description="Disordered" evidence="8">
    <location>
        <begin position="780"/>
        <end position="806"/>
    </location>
</feature>
<feature type="region of interest" description="Disordered" evidence="8">
    <location>
        <begin position="574"/>
        <end position="594"/>
    </location>
</feature>
<protein>
    <recommendedName>
        <fullName evidence="3">Polynucleotide 5'-hydroxyl-kinase GRC3</fullName>
    </recommendedName>
    <alternativeName>
        <fullName evidence="2">Polynucleotide 5'-hydroxyl-kinase grc3</fullName>
    </alternativeName>
</protein>
<name>A0A9W8AAT5_9FUNG</name>
<reference evidence="10" key="1">
    <citation type="submission" date="2022-07" db="EMBL/GenBank/DDBJ databases">
        <title>Phylogenomic reconstructions and comparative analyses of Kickxellomycotina fungi.</title>
        <authorList>
            <person name="Reynolds N.K."/>
            <person name="Stajich J.E."/>
            <person name="Barry K."/>
            <person name="Grigoriev I.V."/>
            <person name="Crous P."/>
            <person name="Smith M.E."/>
        </authorList>
    </citation>
    <scope>NUCLEOTIDE SEQUENCE</scope>
    <source>
        <strain evidence="10">NBRC 100468</strain>
    </source>
</reference>
<dbReference type="Proteomes" id="UP001150538">
    <property type="component" value="Unassembled WGS sequence"/>
</dbReference>
<dbReference type="InterPro" id="IPR027417">
    <property type="entry name" value="P-loop_NTPase"/>
</dbReference>
<dbReference type="OrthoDB" id="2405412at2759"/>
<evidence type="ECO:0000256" key="1">
    <source>
        <dbReference type="ARBA" id="ARBA00011003"/>
    </source>
</evidence>
<keyword evidence="11" id="KW-1185">Reference proteome</keyword>
<comment type="similarity">
    <text evidence="1">Belongs to the Clp1 family. NOL9/GRC3 subfamily.</text>
</comment>
<feature type="compositionally biased region" description="Polar residues" evidence="8">
    <location>
        <begin position="254"/>
        <end position="267"/>
    </location>
</feature>
<dbReference type="InterPro" id="IPR045116">
    <property type="entry name" value="Clp1/Grc3"/>
</dbReference>
<feature type="compositionally biased region" description="Polar residues" evidence="8">
    <location>
        <begin position="233"/>
        <end position="242"/>
    </location>
</feature>
<dbReference type="PANTHER" id="PTHR12755:SF3">
    <property type="entry name" value="POLYNUCLEOTIDE 5'-HYDROXYL-KINASE NOL9"/>
    <property type="match status" value="1"/>
</dbReference>